<dbReference type="KEGG" id="sacz:AOT14_28040"/>
<dbReference type="Pfam" id="PF03922">
    <property type="entry name" value="OmpW"/>
    <property type="match status" value="1"/>
</dbReference>
<dbReference type="GO" id="GO:0055085">
    <property type="term" value="P:transmembrane transport"/>
    <property type="evidence" value="ECO:0007669"/>
    <property type="project" value="TreeGrafter"/>
</dbReference>
<evidence type="ECO:0000313" key="2">
    <source>
        <dbReference type="Proteomes" id="UP000061010"/>
    </source>
</evidence>
<evidence type="ECO:0000313" key="1">
    <source>
        <dbReference type="EMBL" id="ALJ29162.1"/>
    </source>
</evidence>
<keyword evidence="2" id="KW-1185">Reference proteome</keyword>
<dbReference type="Proteomes" id="UP000061010">
    <property type="component" value="Chromosome"/>
</dbReference>
<dbReference type="InterPro" id="IPR005618">
    <property type="entry name" value="OMPW"/>
</dbReference>
<gene>
    <name evidence="1" type="ORF">AOT14_28040</name>
</gene>
<proteinExistence type="predicted"/>
<reference evidence="1 2" key="1">
    <citation type="journal article" date="2015" name="Genome Announc.">
        <title>Complete Genome Sequencing of Stenotrophomonas acidaminiphila ZAC14D2_NAIMI4_2, a Multidrug-Resistant Strain Isolated from Sediments of a Polluted River in Mexico, Uncovers New Antibiotic Resistance Genes and a Novel Class-II Lasso Peptide Biosynthesis Gene Cluster.</title>
        <authorList>
            <person name="Vinuesa P."/>
            <person name="Ochoa-Sanchez L.E."/>
        </authorList>
    </citation>
    <scope>NUCLEOTIDE SEQUENCE [LARGE SCALE GENOMIC DNA]</scope>
    <source>
        <strain evidence="1 2">ZAC14D2_NAIMI4_2</strain>
    </source>
</reference>
<organism evidence="1 2">
    <name type="scientific">Stenotrophomonas acidaminiphila</name>
    <dbReference type="NCBI Taxonomy" id="128780"/>
    <lineage>
        <taxon>Bacteria</taxon>
        <taxon>Pseudomonadati</taxon>
        <taxon>Pseudomonadota</taxon>
        <taxon>Gammaproteobacteria</taxon>
        <taxon>Lysobacterales</taxon>
        <taxon>Lysobacteraceae</taxon>
        <taxon>Stenotrophomonas</taxon>
    </lineage>
</organism>
<dbReference type="Gene3D" id="2.40.160.20">
    <property type="match status" value="1"/>
</dbReference>
<dbReference type="AlphaFoldDB" id="A0A0S1B262"/>
<protein>
    <submittedName>
        <fullName evidence="1">Outer membrane Omp family protein</fullName>
    </submittedName>
</protein>
<dbReference type="PATRIC" id="fig|128780.6.peg.2833"/>
<sequence length="245" mass="25931" precursor="true">MSADAGLIRIKAGPRRHAETCAILTKQWKRTMRKTPALLLSGLAAALVLSAAPAMAQSKGDWTLGVGVHNVDPKSSAGDLNGSALGLGALPTKVDSSVRPTVTFEYFVANNVGVEVLAALPFQHDVSIDGVGTVGRTKQLPPVVSLQYHFANSSKVTPFVGLGVNYTKFFSTDSKGALAGTRLKLEDSWGLAAHAGLDFALTKKDALRVDLRWADIDTKVKVNGNKLGTANIDPLVYGVAYVRSF</sequence>
<dbReference type="EMBL" id="CP012900">
    <property type="protein sequence ID" value="ALJ29162.1"/>
    <property type="molecule type" value="Genomic_DNA"/>
</dbReference>
<dbReference type="GO" id="GO:0019867">
    <property type="term" value="C:outer membrane"/>
    <property type="evidence" value="ECO:0007669"/>
    <property type="project" value="InterPro"/>
</dbReference>
<dbReference type="PANTHER" id="PTHR36920:SF1">
    <property type="entry name" value="OUTER MEMBRANE PROTEIN W"/>
    <property type="match status" value="1"/>
</dbReference>
<dbReference type="InterPro" id="IPR011250">
    <property type="entry name" value="OMP/PagP_B-barrel"/>
</dbReference>
<accession>A0A0S1B262</accession>
<dbReference type="PANTHER" id="PTHR36920">
    <property type="match status" value="1"/>
</dbReference>
<name>A0A0S1B262_9GAMM</name>
<dbReference type="SUPFAM" id="SSF56925">
    <property type="entry name" value="OMPA-like"/>
    <property type="match status" value="1"/>
</dbReference>